<dbReference type="Proteomes" id="UP001201163">
    <property type="component" value="Unassembled WGS sequence"/>
</dbReference>
<sequence length="167" mass="18882">MLFFPHAGGCLMGSACAHVTHLVNYSCRGLLSGVARRLSDVVIRAHSTQECVFVSRRLPGPVGPRVGQVTSSNPKYECAHERRWHPEIYIISPFQFASRKAENLTYSLGWALRDHQRFQMRRILFSPHLGVSRLGLLLHSFHGSHGSIENGLVSNDRYECDCTHKRK</sequence>
<evidence type="ECO:0000313" key="1">
    <source>
        <dbReference type="EMBL" id="KAH8986349.1"/>
    </source>
</evidence>
<keyword evidence="2" id="KW-1185">Reference proteome</keyword>
<dbReference type="EMBL" id="JAKELL010000055">
    <property type="protein sequence ID" value="KAH8986349.1"/>
    <property type="molecule type" value="Genomic_DNA"/>
</dbReference>
<dbReference type="AlphaFoldDB" id="A0AAD4Q5N2"/>
<proteinExistence type="predicted"/>
<accession>A0AAD4Q5N2</accession>
<comment type="caution">
    <text evidence="1">The sequence shown here is derived from an EMBL/GenBank/DDBJ whole genome shotgun (WGS) entry which is preliminary data.</text>
</comment>
<name>A0AAD4Q5N2_9AGAM</name>
<evidence type="ECO:0000313" key="2">
    <source>
        <dbReference type="Proteomes" id="UP001201163"/>
    </source>
</evidence>
<organism evidence="1 2">
    <name type="scientific">Lactarius akahatsu</name>
    <dbReference type="NCBI Taxonomy" id="416441"/>
    <lineage>
        <taxon>Eukaryota</taxon>
        <taxon>Fungi</taxon>
        <taxon>Dikarya</taxon>
        <taxon>Basidiomycota</taxon>
        <taxon>Agaricomycotina</taxon>
        <taxon>Agaricomycetes</taxon>
        <taxon>Russulales</taxon>
        <taxon>Russulaceae</taxon>
        <taxon>Lactarius</taxon>
    </lineage>
</organism>
<gene>
    <name evidence="1" type="ORF">EDB92DRAFT_1270395</name>
</gene>
<reference evidence="1" key="1">
    <citation type="submission" date="2022-01" db="EMBL/GenBank/DDBJ databases">
        <title>Comparative genomics reveals a dynamic genome evolution in the ectomycorrhizal milk-cap (Lactarius) mushrooms.</title>
        <authorList>
            <consortium name="DOE Joint Genome Institute"/>
            <person name="Lebreton A."/>
            <person name="Tang N."/>
            <person name="Kuo A."/>
            <person name="LaButti K."/>
            <person name="Drula E."/>
            <person name="Barry K."/>
            <person name="Clum A."/>
            <person name="Lipzen A."/>
            <person name="Mousain D."/>
            <person name="Ng V."/>
            <person name="Wang R."/>
            <person name="Wang X."/>
            <person name="Dai Y."/>
            <person name="Henrissat B."/>
            <person name="Grigoriev I.V."/>
            <person name="Guerin-Laguette A."/>
            <person name="Yu F."/>
            <person name="Martin F.M."/>
        </authorList>
    </citation>
    <scope>NUCLEOTIDE SEQUENCE</scope>
    <source>
        <strain evidence="1">QP</strain>
    </source>
</reference>
<protein>
    <submittedName>
        <fullName evidence="1">Uncharacterized protein</fullName>
    </submittedName>
</protein>